<dbReference type="EMBL" id="BAABLM010000010">
    <property type="protein sequence ID" value="GAA4684556.1"/>
    <property type="molecule type" value="Genomic_DNA"/>
</dbReference>
<keyword evidence="5" id="KW-1185">Reference proteome</keyword>
<evidence type="ECO:0000313" key="5">
    <source>
        <dbReference type="Proteomes" id="UP001501295"/>
    </source>
</evidence>
<dbReference type="PANTHER" id="PTHR11941:SF54">
    <property type="entry name" value="ENOYL-COA HYDRATASE, MITOCHONDRIAL"/>
    <property type="match status" value="1"/>
</dbReference>
<evidence type="ECO:0000256" key="1">
    <source>
        <dbReference type="ARBA" id="ARBA00005254"/>
    </source>
</evidence>
<dbReference type="RefSeq" id="WP_345377053.1">
    <property type="nucleotide sequence ID" value="NZ_BAABLM010000010.1"/>
</dbReference>
<proteinExistence type="inferred from homology"/>
<protein>
    <submittedName>
        <fullName evidence="4">Enoyl-CoA hydratase-related protein</fullName>
    </submittedName>
</protein>
<dbReference type="InterPro" id="IPR029045">
    <property type="entry name" value="ClpP/crotonase-like_dom_sf"/>
</dbReference>
<accession>A0ABP8W9B8</accession>
<dbReference type="InterPro" id="IPR018376">
    <property type="entry name" value="Enoyl-CoA_hyd/isom_CS"/>
</dbReference>
<feature type="compositionally biased region" description="Low complexity" evidence="3">
    <location>
        <begin position="1"/>
        <end position="28"/>
    </location>
</feature>
<dbReference type="CDD" id="cd06558">
    <property type="entry name" value="crotonase-like"/>
    <property type="match status" value="1"/>
</dbReference>
<evidence type="ECO:0000256" key="2">
    <source>
        <dbReference type="RuleBase" id="RU003707"/>
    </source>
</evidence>
<dbReference type="SUPFAM" id="SSF52096">
    <property type="entry name" value="ClpP/crotonase"/>
    <property type="match status" value="1"/>
</dbReference>
<organism evidence="4 5">
    <name type="scientific">Frondihabitans cladoniiphilus</name>
    <dbReference type="NCBI Taxonomy" id="715785"/>
    <lineage>
        <taxon>Bacteria</taxon>
        <taxon>Bacillati</taxon>
        <taxon>Actinomycetota</taxon>
        <taxon>Actinomycetes</taxon>
        <taxon>Micrococcales</taxon>
        <taxon>Microbacteriaceae</taxon>
        <taxon>Frondihabitans</taxon>
    </lineage>
</organism>
<name>A0ABP8W9B8_9MICO</name>
<dbReference type="Gene3D" id="3.90.226.10">
    <property type="entry name" value="2-enoyl-CoA Hydratase, Chain A, domain 1"/>
    <property type="match status" value="1"/>
</dbReference>
<evidence type="ECO:0000256" key="3">
    <source>
        <dbReference type="SAM" id="MobiDB-lite"/>
    </source>
</evidence>
<reference evidence="5" key="1">
    <citation type="journal article" date="2019" name="Int. J. Syst. Evol. Microbiol.">
        <title>The Global Catalogue of Microorganisms (GCM) 10K type strain sequencing project: providing services to taxonomists for standard genome sequencing and annotation.</title>
        <authorList>
            <consortium name="The Broad Institute Genomics Platform"/>
            <consortium name="The Broad Institute Genome Sequencing Center for Infectious Disease"/>
            <person name="Wu L."/>
            <person name="Ma J."/>
        </authorList>
    </citation>
    <scope>NUCLEOTIDE SEQUENCE [LARGE SCALE GENOMIC DNA]</scope>
    <source>
        <strain evidence="5">JCM 18956</strain>
    </source>
</reference>
<dbReference type="Proteomes" id="UP001501295">
    <property type="component" value="Unassembled WGS sequence"/>
</dbReference>
<comment type="similarity">
    <text evidence="1 2">Belongs to the enoyl-CoA hydratase/isomerase family.</text>
</comment>
<dbReference type="InterPro" id="IPR001753">
    <property type="entry name" value="Enoyl-CoA_hydra/iso"/>
</dbReference>
<comment type="caution">
    <text evidence="4">The sequence shown here is derived from an EMBL/GenBank/DDBJ whole genome shotgun (WGS) entry which is preliminary data.</text>
</comment>
<dbReference type="Pfam" id="PF00378">
    <property type="entry name" value="ECH_1"/>
    <property type="match status" value="1"/>
</dbReference>
<gene>
    <name evidence="4" type="ORF">GCM10025780_33250</name>
</gene>
<sequence>MSATEAAGAASRATAESDGTTTTEGEGTTTRHEWDGLTLTQNHDGVSILTLNRPERMNSVTRDVFRDLGEAARVVSRDGTRALVLTGAGDRAFCAGYDLAELGGLLATSVPEFLTIEDVASGAVRALQQLPFPVVAAVNGAASGGGLSLALAADIRVASSTASFNAAFVKVGFSVGELGTSWMLTRTVGPGLAAELSFTGRIVRADEALAIGLADRVVSPADLQATALELATRLADPVRASGGASLAEARIGKRTLTTASETASFEVSLRAGLGDRA</sequence>
<feature type="region of interest" description="Disordered" evidence="3">
    <location>
        <begin position="1"/>
        <end position="37"/>
    </location>
</feature>
<dbReference type="PROSITE" id="PS00166">
    <property type="entry name" value="ENOYL_COA_HYDRATASE"/>
    <property type="match status" value="1"/>
</dbReference>
<evidence type="ECO:0000313" key="4">
    <source>
        <dbReference type="EMBL" id="GAA4684556.1"/>
    </source>
</evidence>
<dbReference type="PANTHER" id="PTHR11941">
    <property type="entry name" value="ENOYL-COA HYDRATASE-RELATED"/>
    <property type="match status" value="1"/>
</dbReference>